<keyword evidence="1" id="KW-1133">Transmembrane helix</keyword>
<dbReference type="Proteomes" id="UP000011663">
    <property type="component" value="Unassembled WGS sequence"/>
</dbReference>
<accession>A0A2U4EW04</accession>
<reference evidence="2 3" key="1">
    <citation type="submission" date="2012-07" db="EMBL/GenBank/DDBJ databases">
        <title>Genome sequence of Brachyspira sp. 30446, isolated from a pig with mucohaemorrhagic colitis.</title>
        <authorList>
            <person name="Rubin J.E."/>
            <person name="Fernando C."/>
            <person name="Harding J.C.S."/>
            <person name="Hill J.E."/>
        </authorList>
    </citation>
    <scope>NUCLEOTIDE SEQUENCE [LARGE SCALE GENOMIC DNA]</scope>
    <source>
        <strain evidence="2 3">30446</strain>
    </source>
</reference>
<feature type="transmembrane region" description="Helical" evidence="1">
    <location>
        <begin position="118"/>
        <end position="141"/>
    </location>
</feature>
<evidence type="ECO:0000313" key="3">
    <source>
        <dbReference type="Proteomes" id="UP000011663"/>
    </source>
</evidence>
<dbReference type="AlphaFoldDB" id="A0A2U4EW04"/>
<protein>
    <submittedName>
        <fullName evidence="2">Uncharacterized protein</fullName>
    </submittedName>
</protein>
<comment type="caution">
    <text evidence="2">The sequence shown here is derived from an EMBL/GenBank/DDBJ whole genome shotgun (WGS) entry which is preliminary data.</text>
</comment>
<keyword evidence="1" id="KW-0812">Transmembrane</keyword>
<keyword evidence="1" id="KW-0472">Membrane</keyword>
<dbReference type="STRING" id="1289135.A966_06560"/>
<dbReference type="EMBL" id="ALNZ01000025">
    <property type="protein sequence ID" value="EKV57108.1"/>
    <property type="molecule type" value="Genomic_DNA"/>
</dbReference>
<proteinExistence type="predicted"/>
<name>A0A2U4EW04_9SPIR</name>
<gene>
    <name evidence="2" type="ORF">A966_06560</name>
</gene>
<organism evidence="2 3">
    <name type="scientific">Brachyspira hampsonii 30446</name>
    <dbReference type="NCBI Taxonomy" id="1289135"/>
    <lineage>
        <taxon>Bacteria</taxon>
        <taxon>Pseudomonadati</taxon>
        <taxon>Spirochaetota</taxon>
        <taxon>Spirochaetia</taxon>
        <taxon>Brachyspirales</taxon>
        <taxon>Brachyspiraceae</taxon>
        <taxon>Brachyspira</taxon>
    </lineage>
</organism>
<sequence length="145" mass="17456">MIMENIIVRYLEFVLACYVVRFLATRLILEFQSVKKFYYRREILPGVRNWNNRIKMLYYSEFFSFIQSLLIALFFMVFFYFIPLKEHIKLFVGFLTYSALIIADKVRFSILLTNYPYSLLIMDTGIFLFVSFLQFIVMGFMNATL</sequence>
<feature type="transmembrane region" description="Helical" evidence="1">
    <location>
        <begin position="6"/>
        <end position="29"/>
    </location>
</feature>
<feature type="transmembrane region" description="Helical" evidence="1">
    <location>
        <begin position="88"/>
        <end position="106"/>
    </location>
</feature>
<evidence type="ECO:0000256" key="1">
    <source>
        <dbReference type="SAM" id="Phobius"/>
    </source>
</evidence>
<feature type="transmembrane region" description="Helical" evidence="1">
    <location>
        <begin position="62"/>
        <end position="82"/>
    </location>
</feature>
<evidence type="ECO:0000313" key="2">
    <source>
        <dbReference type="EMBL" id="EKV57108.1"/>
    </source>
</evidence>